<protein>
    <submittedName>
        <fullName evidence="2">Uncharacterized protein</fullName>
    </submittedName>
</protein>
<evidence type="ECO:0000256" key="1">
    <source>
        <dbReference type="SAM" id="MobiDB-lite"/>
    </source>
</evidence>
<feature type="compositionally biased region" description="Basic and acidic residues" evidence="1">
    <location>
        <begin position="130"/>
        <end position="147"/>
    </location>
</feature>
<dbReference type="EMBL" id="JASCZI010271865">
    <property type="protein sequence ID" value="MED6215876.1"/>
    <property type="molecule type" value="Genomic_DNA"/>
</dbReference>
<accession>A0ABU6Z278</accession>
<feature type="compositionally biased region" description="Low complexity" evidence="1">
    <location>
        <begin position="111"/>
        <end position="121"/>
    </location>
</feature>
<name>A0ABU6Z278_9FABA</name>
<proteinExistence type="predicted"/>
<evidence type="ECO:0000313" key="2">
    <source>
        <dbReference type="EMBL" id="MED6215876.1"/>
    </source>
</evidence>
<organism evidence="2 3">
    <name type="scientific">Stylosanthes scabra</name>
    <dbReference type="NCBI Taxonomy" id="79078"/>
    <lineage>
        <taxon>Eukaryota</taxon>
        <taxon>Viridiplantae</taxon>
        <taxon>Streptophyta</taxon>
        <taxon>Embryophyta</taxon>
        <taxon>Tracheophyta</taxon>
        <taxon>Spermatophyta</taxon>
        <taxon>Magnoliopsida</taxon>
        <taxon>eudicotyledons</taxon>
        <taxon>Gunneridae</taxon>
        <taxon>Pentapetalae</taxon>
        <taxon>rosids</taxon>
        <taxon>fabids</taxon>
        <taxon>Fabales</taxon>
        <taxon>Fabaceae</taxon>
        <taxon>Papilionoideae</taxon>
        <taxon>50 kb inversion clade</taxon>
        <taxon>dalbergioids sensu lato</taxon>
        <taxon>Dalbergieae</taxon>
        <taxon>Pterocarpus clade</taxon>
        <taxon>Stylosanthes</taxon>
    </lineage>
</organism>
<evidence type="ECO:0000313" key="3">
    <source>
        <dbReference type="Proteomes" id="UP001341840"/>
    </source>
</evidence>
<reference evidence="2 3" key="1">
    <citation type="journal article" date="2023" name="Plants (Basel)">
        <title>Bridging the Gap: Combining Genomics and Transcriptomics Approaches to Understand Stylosanthes scabra, an Orphan Legume from the Brazilian Caatinga.</title>
        <authorList>
            <person name="Ferreira-Neto J.R.C."/>
            <person name="da Silva M.D."/>
            <person name="Binneck E."/>
            <person name="de Melo N.F."/>
            <person name="da Silva R.H."/>
            <person name="de Melo A.L.T.M."/>
            <person name="Pandolfi V."/>
            <person name="Bustamante F.O."/>
            <person name="Brasileiro-Vidal A.C."/>
            <person name="Benko-Iseppon A.M."/>
        </authorList>
    </citation>
    <scope>NUCLEOTIDE SEQUENCE [LARGE SCALE GENOMIC DNA]</scope>
    <source>
        <tissue evidence="2">Leaves</tissue>
    </source>
</reference>
<keyword evidence="3" id="KW-1185">Reference proteome</keyword>
<comment type="caution">
    <text evidence="2">The sequence shown here is derived from an EMBL/GenBank/DDBJ whole genome shotgun (WGS) entry which is preliminary data.</text>
</comment>
<feature type="region of interest" description="Disordered" evidence="1">
    <location>
        <begin position="85"/>
        <end position="158"/>
    </location>
</feature>
<sequence length="158" mass="17777">MRPSASHGRCPNYVRPATLNPPVPVFYPVVLPYVDRPFPLLMIPIAVGFRLRHLFIIVVCSDARSINTSEETVAHSQEHSLLSKISIEGPISASSSRETYGDSHQDDPIEGSDSSDGSNSSDDLEIEEEKQEKLEKLEEEEERKQEIESQPWSIKHHV</sequence>
<dbReference type="Proteomes" id="UP001341840">
    <property type="component" value="Unassembled WGS sequence"/>
</dbReference>
<gene>
    <name evidence="2" type="ORF">PIB30_002565</name>
</gene>